<keyword evidence="1" id="KW-0732">Signal</keyword>
<feature type="signal peptide" evidence="1">
    <location>
        <begin position="1"/>
        <end position="18"/>
    </location>
</feature>
<evidence type="ECO:0000256" key="1">
    <source>
        <dbReference type="SAM" id="SignalP"/>
    </source>
</evidence>
<sequence length="129" mass="14493">MKLQTITLVLLAVLSVQASCRQNQKSVPGCYKGRLEVKGLCQNYTIKVVSGTIDPALVQAKWTDETTGKEYENVFALGNPCVFPERLNAGDEFWFLIDNSGKQDCIRCMAFYPTPEKKLNIRIQSEPCQ</sequence>
<evidence type="ECO:0000313" key="2">
    <source>
        <dbReference type="EMBL" id="GAA4323923.1"/>
    </source>
</evidence>
<keyword evidence="3" id="KW-1185">Reference proteome</keyword>
<evidence type="ECO:0000313" key="3">
    <source>
        <dbReference type="Proteomes" id="UP001501725"/>
    </source>
</evidence>
<gene>
    <name evidence="2" type="ORF">GCM10023184_10980</name>
</gene>
<protein>
    <submittedName>
        <fullName evidence="2">Uncharacterized protein</fullName>
    </submittedName>
</protein>
<organism evidence="2 3">
    <name type="scientific">Flaviaesturariibacter amylovorans</name>
    <dbReference type="NCBI Taxonomy" id="1084520"/>
    <lineage>
        <taxon>Bacteria</taxon>
        <taxon>Pseudomonadati</taxon>
        <taxon>Bacteroidota</taxon>
        <taxon>Chitinophagia</taxon>
        <taxon>Chitinophagales</taxon>
        <taxon>Chitinophagaceae</taxon>
        <taxon>Flaviaestuariibacter</taxon>
    </lineage>
</organism>
<dbReference type="RefSeq" id="WP_345254035.1">
    <property type="nucleotide sequence ID" value="NZ_BAABGY010000005.1"/>
</dbReference>
<comment type="caution">
    <text evidence="2">The sequence shown here is derived from an EMBL/GenBank/DDBJ whole genome shotgun (WGS) entry which is preliminary data.</text>
</comment>
<feature type="chain" id="PRO_5046456126" evidence="1">
    <location>
        <begin position="19"/>
        <end position="129"/>
    </location>
</feature>
<proteinExistence type="predicted"/>
<accession>A0ABP8GGE5</accession>
<name>A0ABP8GGE5_9BACT</name>
<dbReference type="EMBL" id="BAABGY010000005">
    <property type="protein sequence ID" value="GAA4323923.1"/>
    <property type="molecule type" value="Genomic_DNA"/>
</dbReference>
<dbReference type="Proteomes" id="UP001501725">
    <property type="component" value="Unassembled WGS sequence"/>
</dbReference>
<reference evidence="3" key="1">
    <citation type="journal article" date="2019" name="Int. J. Syst. Evol. Microbiol.">
        <title>The Global Catalogue of Microorganisms (GCM) 10K type strain sequencing project: providing services to taxonomists for standard genome sequencing and annotation.</title>
        <authorList>
            <consortium name="The Broad Institute Genomics Platform"/>
            <consortium name="The Broad Institute Genome Sequencing Center for Infectious Disease"/>
            <person name="Wu L."/>
            <person name="Ma J."/>
        </authorList>
    </citation>
    <scope>NUCLEOTIDE SEQUENCE [LARGE SCALE GENOMIC DNA]</scope>
    <source>
        <strain evidence="3">JCM 17919</strain>
    </source>
</reference>